<keyword evidence="5" id="KW-0489">Methyltransferase</keyword>
<dbReference type="Pfam" id="PF03587">
    <property type="entry name" value="EMG1"/>
    <property type="match status" value="1"/>
</dbReference>
<evidence type="ECO:0000256" key="9">
    <source>
        <dbReference type="ARBA" id="ARBA00022884"/>
    </source>
</evidence>
<dbReference type="GO" id="GO:0005634">
    <property type="term" value="C:nucleus"/>
    <property type="evidence" value="ECO:0000318"/>
    <property type="project" value="GO_Central"/>
</dbReference>
<dbReference type="GO" id="GO:0032040">
    <property type="term" value="C:small-subunit processome"/>
    <property type="evidence" value="ECO:0000318"/>
    <property type="project" value="GO_Central"/>
</dbReference>
<evidence type="ECO:0000256" key="11">
    <source>
        <dbReference type="SAM" id="MobiDB-lite"/>
    </source>
</evidence>
<reference evidence="12 14" key="1">
    <citation type="journal article" date="2011" name="Science">
        <title>Comparative functional genomics of the fission yeasts.</title>
        <authorList>
            <person name="Rhind N."/>
            <person name="Chen Z."/>
            <person name="Yassour M."/>
            <person name="Thompson D.A."/>
            <person name="Haas B.J."/>
            <person name="Habib N."/>
            <person name="Wapinski I."/>
            <person name="Roy S."/>
            <person name="Lin M.F."/>
            <person name="Heiman D.I."/>
            <person name="Young S.K."/>
            <person name="Furuya K."/>
            <person name="Guo Y."/>
            <person name="Pidoux A."/>
            <person name="Chen H.M."/>
            <person name="Robbertse B."/>
            <person name="Goldberg J.M."/>
            <person name="Aoki K."/>
            <person name="Bayne E.H."/>
            <person name="Berlin A.M."/>
            <person name="Desjardins C.A."/>
            <person name="Dobbs E."/>
            <person name="Dukaj L."/>
            <person name="Fan L."/>
            <person name="FitzGerald M.G."/>
            <person name="French C."/>
            <person name="Gujja S."/>
            <person name="Hansen K."/>
            <person name="Keifenheim D."/>
            <person name="Levin J.Z."/>
            <person name="Mosher R.A."/>
            <person name="Mueller C.A."/>
            <person name="Pfiffner J."/>
            <person name="Priest M."/>
            <person name="Russ C."/>
            <person name="Smialowska A."/>
            <person name="Swoboda P."/>
            <person name="Sykes S.M."/>
            <person name="Vaughn M."/>
            <person name="Vengrova S."/>
            <person name="Yoder R."/>
            <person name="Zeng Q."/>
            <person name="Allshire R."/>
            <person name="Baulcombe D."/>
            <person name="Birren B.W."/>
            <person name="Brown W."/>
            <person name="Ekwall K."/>
            <person name="Kellis M."/>
            <person name="Leatherwood J."/>
            <person name="Levin H."/>
            <person name="Margalit H."/>
            <person name="Martienssen R."/>
            <person name="Nieduszynski C.A."/>
            <person name="Spatafora J.W."/>
            <person name="Friedman N."/>
            <person name="Dalgaard J.Z."/>
            <person name="Baumann P."/>
            <person name="Niki H."/>
            <person name="Regev A."/>
            <person name="Nusbaum C."/>
        </authorList>
    </citation>
    <scope>NUCLEOTIDE SEQUENCE [LARGE SCALE GENOMIC DNA]</scope>
    <source>
        <strain evidence="14">yFS275 / FY16936</strain>
    </source>
</reference>
<dbReference type="PANTHER" id="PTHR12636:SF5">
    <property type="entry name" value="RIBOSOMAL RNA SMALL SUBUNIT METHYLTRANSFERASE NEP1"/>
    <property type="match status" value="1"/>
</dbReference>
<dbReference type="GO" id="GO:0000480">
    <property type="term" value="P:endonucleolytic cleavage in 5'-ETS of tricistronic rRNA transcript (SSU-rRNA, 5.8S rRNA, LSU-rRNA)"/>
    <property type="evidence" value="ECO:0007669"/>
    <property type="project" value="EnsemblFungi"/>
</dbReference>
<evidence type="ECO:0000256" key="2">
    <source>
        <dbReference type="ARBA" id="ARBA00008115"/>
    </source>
</evidence>
<dbReference type="OMA" id="VHNTFEL"/>
<evidence type="ECO:0000313" key="12">
    <source>
        <dbReference type="EMBL" id="EEB06952.1"/>
    </source>
</evidence>
<evidence type="ECO:0000256" key="8">
    <source>
        <dbReference type="ARBA" id="ARBA00022730"/>
    </source>
</evidence>
<dbReference type="EMBL" id="KE651168">
    <property type="protein sequence ID" value="EEB06952.1"/>
    <property type="molecule type" value="Genomic_DNA"/>
</dbReference>
<accession>B6JZI4</accession>
<dbReference type="SUPFAM" id="SSF75217">
    <property type="entry name" value="alpha/beta knot"/>
    <property type="match status" value="1"/>
</dbReference>
<organism evidence="12 14">
    <name type="scientific">Schizosaccharomyces japonicus (strain yFS275 / FY16936)</name>
    <name type="common">Fission yeast</name>
    <dbReference type="NCBI Taxonomy" id="402676"/>
    <lineage>
        <taxon>Eukaryota</taxon>
        <taxon>Fungi</taxon>
        <taxon>Dikarya</taxon>
        <taxon>Ascomycota</taxon>
        <taxon>Taphrinomycotina</taxon>
        <taxon>Schizosaccharomycetes</taxon>
        <taxon>Schizosaccharomycetales</taxon>
        <taxon>Schizosaccharomycetaceae</taxon>
        <taxon>Schizosaccharomyces</taxon>
    </lineage>
</organism>
<evidence type="ECO:0000313" key="14">
    <source>
        <dbReference type="Proteomes" id="UP000001744"/>
    </source>
</evidence>
<keyword evidence="9" id="KW-0694">RNA-binding</keyword>
<keyword evidence="7" id="KW-0949">S-adenosyl-L-methionine</keyword>
<dbReference type="GO" id="GO:0000447">
    <property type="term" value="P:endonucleolytic cleavage in ITS1 to separate SSU-rRNA from 5.8S rRNA and LSU-rRNA from tricistronic rRNA transcript (SSU-rRNA, 5.8S rRNA, LSU-rRNA)"/>
    <property type="evidence" value="ECO:0007669"/>
    <property type="project" value="EnsemblFungi"/>
</dbReference>
<dbReference type="JaponicusDB" id="SJAG_02024">
    <property type="gene designation" value="mra1"/>
</dbReference>
<protein>
    <submittedName>
        <fullName evidence="12">Ribosome biogenesis protein Mra1</fullName>
    </submittedName>
</protein>
<keyword evidence="8" id="KW-0699">rRNA-binding</keyword>
<evidence type="ECO:0000256" key="4">
    <source>
        <dbReference type="ARBA" id="ARBA00022552"/>
    </source>
</evidence>
<dbReference type="CDD" id="cd18088">
    <property type="entry name" value="Nep1-like"/>
    <property type="match status" value="1"/>
</dbReference>
<dbReference type="GeneID" id="7047872"/>
<dbReference type="GO" id="GO:0030686">
    <property type="term" value="C:90S preribosome"/>
    <property type="evidence" value="ECO:0007669"/>
    <property type="project" value="EnsemblFungi"/>
</dbReference>
<dbReference type="STRING" id="402676.B6JZI4"/>
<proteinExistence type="inferred from homology"/>
<dbReference type="RefSeq" id="XP_002173245.1">
    <property type="nucleotide sequence ID" value="XM_002173209.2"/>
</dbReference>
<evidence type="ECO:0000313" key="13">
    <source>
        <dbReference type="JaponicusDB" id="SJAG_02024"/>
    </source>
</evidence>
<name>B6JZI4_SCHJY</name>
<dbReference type="OrthoDB" id="269804at2759"/>
<evidence type="ECO:0000256" key="5">
    <source>
        <dbReference type="ARBA" id="ARBA00022603"/>
    </source>
</evidence>
<evidence type="ECO:0000256" key="1">
    <source>
        <dbReference type="ARBA" id="ARBA00004604"/>
    </source>
</evidence>
<dbReference type="GO" id="GO:0070475">
    <property type="term" value="P:rRNA base methylation"/>
    <property type="evidence" value="ECO:0000318"/>
    <property type="project" value="GO_Central"/>
</dbReference>
<dbReference type="InterPro" id="IPR029026">
    <property type="entry name" value="tRNA_m1G_MTases_N"/>
</dbReference>
<dbReference type="GO" id="GO:0005880">
    <property type="term" value="C:nuclear microtubule"/>
    <property type="evidence" value="ECO:0007669"/>
    <property type="project" value="EnsemblFungi"/>
</dbReference>
<dbReference type="VEuPathDB" id="FungiDB:SJAG_02024"/>
<keyword evidence="6" id="KW-0808">Transferase</keyword>
<evidence type="ECO:0000256" key="7">
    <source>
        <dbReference type="ARBA" id="ARBA00022691"/>
    </source>
</evidence>
<dbReference type="GO" id="GO:0034399">
    <property type="term" value="C:nuclear periphery"/>
    <property type="evidence" value="ECO:0007669"/>
    <property type="project" value="EnsemblFungi"/>
</dbReference>
<dbReference type="GO" id="GO:0042802">
    <property type="term" value="F:identical protein binding"/>
    <property type="evidence" value="ECO:0007669"/>
    <property type="project" value="EnsemblFungi"/>
</dbReference>
<evidence type="ECO:0000256" key="10">
    <source>
        <dbReference type="ARBA" id="ARBA00023242"/>
    </source>
</evidence>
<keyword evidence="3" id="KW-0690">Ribosome biogenesis</keyword>
<dbReference type="InterPro" id="IPR029028">
    <property type="entry name" value="Alpha/beta_knot_MTases"/>
</dbReference>
<feature type="compositionally biased region" description="Basic and acidic residues" evidence="11">
    <location>
        <begin position="37"/>
        <end position="72"/>
    </location>
</feature>
<comment type="subcellular location">
    <subcellularLocation>
        <location evidence="1">Nucleus</location>
        <location evidence="1">Nucleolus</location>
    </subcellularLocation>
</comment>
<dbReference type="PANTHER" id="PTHR12636">
    <property type="entry name" value="NEP1/MRA1"/>
    <property type="match status" value="1"/>
</dbReference>
<dbReference type="GO" id="GO:0000472">
    <property type="term" value="P:endonucleolytic cleavage to generate mature 5'-end of SSU-rRNA from (SSU-rRNA, 5.8S rRNA, LSU-rRNA)"/>
    <property type="evidence" value="ECO:0007669"/>
    <property type="project" value="EnsemblFungi"/>
</dbReference>
<dbReference type="Gene3D" id="3.40.1280.10">
    <property type="match status" value="1"/>
</dbReference>
<sequence>MENVSKRKSRGSLEVTHHGKPKAVKREPSPPQEGENEERSAEDGGKTCIDEESTKKEDEKDGEAAHSDEEKNAAVVKNSRPLPAGSVHRVTPNMAPIAARTLGSHDTTTQRLIVVLDQACLEIYRVGKSKEAKYELLNCDDHQGLLKKLNRSIAQARPDITHQCLLTLLDSPLNKAGRLQVFIHTAKKVLIEVNPSVRIPRTFKRFSGLMVQLLHKLSIRSVNGNEKLLKVIKNPVTDYLPPDCRKITLSFDAPTISPRKYLDTLNTNQSICIAVGAMAHGPDDFSDGWVDEKVSISDYPLSASIACSKFVHSMEDFLGIV</sequence>
<feature type="region of interest" description="Disordered" evidence="11">
    <location>
        <begin position="1"/>
        <end position="89"/>
    </location>
</feature>
<gene>
    <name evidence="13" type="primary">mra1</name>
    <name evidence="12" type="ORF">SJAG_02024</name>
</gene>
<evidence type="ECO:0000256" key="3">
    <source>
        <dbReference type="ARBA" id="ARBA00022517"/>
    </source>
</evidence>
<keyword evidence="4" id="KW-0698">rRNA processing</keyword>
<dbReference type="GO" id="GO:0019843">
    <property type="term" value="F:rRNA binding"/>
    <property type="evidence" value="ECO:0000318"/>
    <property type="project" value="GO_Central"/>
</dbReference>
<dbReference type="GO" id="GO:0070037">
    <property type="term" value="F:rRNA (pseudouridine) methyltransferase activity"/>
    <property type="evidence" value="ECO:0000318"/>
    <property type="project" value="GO_Central"/>
</dbReference>
<dbReference type="InterPro" id="IPR005304">
    <property type="entry name" value="Rbsml_bgen_MeTrfase_EMG1/NEP1"/>
</dbReference>
<dbReference type="HOGENOM" id="CLU_055846_0_0_1"/>
<dbReference type="FunFam" id="3.40.1280.10:FF:000003">
    <property type="entry name" value="Ribosomal RNA small subunit methyltransferase"/>
    <property type="match status" value="1"/>
</dbReference>
<dbReference type="GO" id="GO:0005737">
    <property type="term" value="C:cytoplasm"/>
    <property type="evidence" value="ECO:0007669"/>
    <property type="project" value="EnsemblFungi"/>
</dbReference>
<comment type="similarity">
    <text evidence="2">Belongs to the class IV-like SAM-binding methyltransferase superfamily. RNA methyltransferase NEP1 family.</text>
</comment>
<feature type="compositionally biased region" description="Basic residues" evidence="11">
    <location>
        <begin position="1"/>
        <end position="10"/>
    </location>
</feature>
<dbReference type="eggNOG" id="KOG3073">
    <property type="taxonomic scope" value="Eukaryota"/>
</dbReference>
<keyword evidence="14" id="KW-1185">Reference proteome</keyword>
<dbReference type="Proteomes" id="UP000001744">
    <property type="component" value="Unassembled WGS sequence"/>
</dbReference>
<dbReference type="AlphaFoldDB" id="B6JZI4"/>
<evidence type="ECO:0000256" key="6">
    <source>
        <dbReference type="ARBA" id="ARBA00022679"/>
    </source>
</evidence>
<keyword evidence="10" id="KW-0539">Nucleus</keyword>